<proteinExistence type="predicted"/>
<sequence>MADSSPIGIAVIAAICRHAWLHSTQGFHGLRGCDAPIRIECVLTYDLLTYKGQIA</sequence>
<organism evidence="1 2">
    <name type="scientific">Bifidobacterium gallicum DSM 20093 = LMG 11596</name>
    <dbReference type="NCBI Taxonomy" id="561180"/>
    <lineage>
        <taxon>Bacteria</taxon>
        <taxon>Bacillati</taxon>
        <taxon>Actinomycetota</taxon>
        <taxon>Actinomycetes</taxon>
        <taxon>Bifidobacteriales</taxon>
        <taxon>Bifidobacteriaceae</taxon>
        <taxon>Bifidobacterium</taxon>
    </lineage>
</organism>
<reference evidence="1 2" key="1">
    <citation type="submission" date="2009-11" db="EMBL/GenBank/DDBJ databases">
        <authorList>
            <person name="Weinstock G."/>
            <person name="Sodergren E."/>
            <person name="Clifton S."/>
            <person name="Fulton L."/>
            <person name="Fulton B."/>
            <person name="Courtney L."/>
            <person name="Fronick C."/>
            <person name="Harrison M."/>
            <person name="Strong C."/>
            <person name="Farmer C."/>
            <person name="Delahaunty K."/>
            <person name="Markovic C."/>
            <person name="Hall O."/>
            <person name="Minx P."/>
            <person name="Tomlinson C."/>
            <person name="Mitreva M."/>
            <person name="Nelson J."/>
            <person name="Hou S."/>
            <person name="Wollam A."/>
            <person name="Pepin K.H."/>
            <person name="Johnson M."/>
            <person name="Bhonagiri V."/>
            <person name="Nash W.E."/>
            <person name="Warren W."/>
            <person name="Chinwalla A."/>
            <person name="Mardis E.R."/>
            <person name="Wilson R.K."/>
        </authorList>
    </citation>
    <scope>NUCLEOTIDE SEQUENCE [LARGE SCALE GENOMIC DNA]</scope>
    <source>
        <strain evidence="1 2">DSM 20093</strain>
    </source>
</reference>
<name>D1NWJ2_9BIFI</name>
<dbReference type="EMBL" id="ABXB03000004">
    <property type="protein sequence ID" value="EFA22478.1"/>
    <property type="molecule type" value="Genomic_DNA"/>
</dbReference>
<dbReference type="Proteomes" id="UP000003656">
    <property type="component" value="Unassembled WGS sequence"/>
</dbReference>
<protein>
    <submittedName>
        <fullName evidence="1">Uncharacterized protein</fullName>
    </submittedName>
</protein>
<accession>D1NWJ2</accession>
<evidence type="ECO:0000313" key="1">
    <source>
        <dbReference type="EMBL" id="EFA22478.1"/>
    </source>
</evidence>
<comment type="caution">
    <text evidence="1">The sequence shown here is derived from an EMBL/GenBank/DDBJ whole genome shotgun (WGS) entry which is preliminary data.</text>
</comment>
<dbReference type="AlphaFoldDB" id="D1NWJ2"/>
<gene>
    <name evidence="1" type="ORF">BIFGAL_04245</name>
</gene>
<evidence type="ECO:0000313" key="2">
    <source>
        <dbReference type="Proteomes" id="UP000003656"/>
    </source>
</evidence>